<evidence type="ECO:0000256" key="1">
    <source>
        <dbReference type="SAM" id="MobiDB-lite"/>
    </source>
</evidence>
<reference evidence="2" key="1">
    <citation type="submission" date="2019-08" db="EMBL/GenBank/DDBJ databases">
        <authorList>
            <person name="Kucharzyk K."/>
            <person name="Murdoch R.W."/>
            <person name="Higgins S."/>
            <person name="Loffler F."/>
        </authorList>
    </citation>
    <scope>NUCLEOTIDE SEQUENCE</scope>
</reference>
<proteinExistence type="predicted"/>
<organism evidence="2">
    <name type="scientific">bioreactor metagenome</name>
    <dbReference type="NCBI Taxonomy" id="1076179"/>
    <lineage>
        <taxon>unclassified sequences</taxon>
        <taxon>metagenomes</taxon>
        <taxon>ecological metagenomes</taxon>
    </lineage>
</organism>
<accession>A0A644YUE3</accession>
<protein>
    <submittedName>
        <fullName evidence="2">Uncharacterized protein</fullName>
    </submittedName>
</protein>
<feature type="region of interest" description="Disordered" evidence="1">
    <location>
        <begin position="112"/>
        <end position="132"/>
    </location>
</feature>
<dbReference type="EMBL" id="VSSQ01006299">
    <property type="protein sequence ID" value="MPM32210.1"/>
    <property type="molecule type" value="Genomic_DNA"/>
</dbReference>
<name>A0A644YUE3_9ZZZZ</name>
<dbReference type="AlphaFoldDB" id="A0A644YUE3"/>
<comment type="caution">
    <text evidence="2">The sequence shown here is derived from an EMBL/GenBank/DDBJ whole genome shotgun (WGS) entry which is preliminary data.</text>
</comment>
<gene>
    <name evidence="2" type="ORF">SDC9_78770</name>
</gene>
<sequence>MEVTPQLPSSEAGLGAVVGRQAGCVVLLERSDFLAGEVHREGGGSVSEMMRLGCPDNGCGDNRIVQHPGQGNLCHRDISSFRYGLHGIDGALVGLQPQRPTRGVGAGVGPAAGGGALAPRSGHQTRGQRRPRDRADALVCEQGVHLAFLLACNEVVLILHRDELGPVVQFGGVLHLGELPGPHGGGADVTRLAGLHHVVECLHCLFDRGVRIEAVDLVQVDVVGAEPLQRGVDLFEDRPS</sequence>
<evidence type="ECO:0000313" key="2">
    <source>
        <dbReference type="EMBL" id="MPM32210.1"/>
    </source>
</evidence>